<proteinExistence type="inferred from homology"/>
<dbReference type="Gene3D" id="3.90.1150.10">
    <property type="entry name" value="Aspartate Aminotransferase, domain 1"/>
    <property type="match status" value="2"/>
</dbReference>
<organism evidence="5 6">
    <name type="scientific">Candidatus Lokiarchaeum ossiferum</name>
    <dbReference type="NCBI Taxonomy" id="2951803"/>
    <lineage>
        <taxon>Archaea</taxon>
        <taxon>Promethearchaeati</taxon>
        <taxon>Promethearchaeota</taxon>
        <taxon>Promethearchaeia</taxon>
        <taxon>Promethearchaeales</taxon>
        <taxon>Promethearchaeaceae</taxon>
        <taxon>Candidatus Lokiarchaeum</taxon>
    </lineage>
</organism>
<reference evidence="5" key="1">
    <citation type="submission" date="2022-09" db="EMBL/GenBank/DDBJ databases">
        <title>Actin cytoskeleton and complex cell architecture in an #Asgard archaeon.</title>
        <authorList>
            <person name="Ponce Toledo R.I."/>
            <person name="Schleper C."/>
            <person name="Rodrigues Oliveira T."/>
            <person name="Wollweber F."/>
            <person name="Xu J."/>
            <person name="Rittmann S."/>
            <person name="Klingl A."/>
            <person name="Pilhofer M."/>
        </authorList>
    </citation>
    <scope>NUCLEOTIDE SEQUENCE</scope>
    <source>
        <strain evidence="5">B-35</strain>
    </source>
</reference>
<evidence type="ECO:0000313" key="6">
    <source>
        <dbReference type="Proteomes" id="UP001208689"/>
    </source>
</evidence>
<keyword evidence="6" id="KW-1185">Reference proteome</keyword>
<dbReference type="Pfam" id="PF01212">
    <property type="entry name" value="Beta_elim_lyase"/>
    <property type="match status" value="1"/>
</dbReference>
<dbReference type="GO" id="GO:0009034">
    <property type="term" value="F:tryptophanase activity"/>
    <property type="evidence" value="ECO:0007669"/>
    <property type="project" value="UniProtKB-EC"/>
</dbReference>
<keyword evidence="5" id="KW-0456">Lyase</keyword>
<dbReference type="PANTHER" id="PTHR32325">
    <property type="entry name" value="BETA-ELIMINATING LYASE-LIKE PROTEIN-RELATED"/>
    <property type="match status" value="1"/>
</dbReference>
<dbReference type="InterPro" id="IPR001597">
    <property type="entry name" value="ArAA_b-elim_lyase/Thr_aldolase"/>
</dbReference>
<evidence type="ECO:0000256" key="3">
    <source>
        <dbReference type="ARBA" id="ARBA00022898"/>
    </source>
</evidence>
<comment type="cofactor">
    <cofactor evidence="1">
        <name>pyridoxal 5'-phosphate</name>
        <dbReference type="ChEBI" id="CHEBI:597326"/>
    </cofactor>
</comment>
<evidence type="ECO:0000313" key="5">
    <source>
        <dbReference type="EMBL" id="UYP47399.1"/>
    </source>
</evidence>
<evidence type="ECO:0000259" key="4">
    <source>
        <dbReference type="Pfam" id="PF01212"/>
    </source>
</evidence>
<dbReference type="InterPro" id="IPR015424">
    <property type="entry name" value="PyrdxlP-dep_Trfase"/>
</dbReference>
<dbReference type="Gene3D" id="3.40.640.10">
    <property type="entry name" value="Type I PLP-dependent aspartate aminotransferase-like (Major domain)"/>
    <property type="match status" value="1"/>
</dbReference>
<dbReference type="InterPro" id="IPR015421">
    <property type="entry name" value="PyrdxlP-dep_Trfase_major"/>
</dbReference>
<name>A0ABY6HY85_9ARCH</name>
<dbReference type="Proteomes" id="UP001208689">
    <property type="component" value="Chromosome"/>
</dbReference>
<protein>
    <submittedName>
        <fullName evidence="5">Tryptophanase</fullName>
        <ecNumber evidence="5">4.1.99.1</ecNumber>
    </submittedName>
</protein>
<keyword evidence="3" id="KW-0663">Pyridoxal phosphate</keyword>
<dbReference type="PANTHER" id="PTHR32325:SF4">
    <property type="entry name" value="TRYPTOPHANASE"/>
    <property type="match status" value="1"/>
</dbReference>
<dbReference type="EMBL" id="CP104013">
    <property type="protein sequence ID" value="UYP47399.1"/>
    <property type="molecule type" value="Genomic_DNA"/>
</dbReference>
<sequence>MKPMHKLGTPVPTHKAYVVRNYKDVSLEQRARALKETEYNMFSFPADLLNLDYLSDSGSTSMTDLQWSALIHGDESYGRNKGYYVLLDAFRDVFERGDNPKKAINLVLSGEDDVEKLMKELYLTSFEGGFINGGVHQLARPNTFICPQGRAAEHLLFSTLAEVLFEIDPNKKYCIPNNGHFDTTGANIRAVNIEPVNLFDKSIVLNHFPHEDMDKRNPFKGDMDVEGLEKLIQTRGVDSIPLILLTITNNSVAGQPVSMANIKAVHKVADKYEIPFFFDACRFAENAYFIKEFEEGYQDKSVRAIIQEMFSHVDGFTISLKKDGLANMGGLLAIRDKGVFSTKYSINGTQIGTRLKEKQIVTLGNDSYGALSGRDIMALAVGLHEVVKEPYLRSRITQTRYLAKKLAENNVPVVLPAGGHAVYIDMDRFLEGTCMKTEDFGGVGFSIELVKHYGIRSCELGPFAFEWDQRTEEQRKGILNLVRFAIPRNAYSLSDMDYTVAAVTELYKNKDQIPRVRISRGAELSLRHFQTGLVPEYK</sequence>
<gene>
    <name evidence="5" type="ORF">NEF87_003684</name>
</gene>
<evidence type="ECO:0000256" key="2">
    <source>
        <dbReference type="ARBA" id="ARBA00009721"/>
    </source>
</evidence>
<dbReference type="InterPro" id="IPR015422">
    <property type="entry name" value="PyrdxlP-dep_Trfase_small"/>
</dbReference>
<evidence type="ECO:0000256" key="1">
    <source>
        <dbReference type="ARBA" id="ARBA00001933"/>
    </source>
</evidence>
<dbReference type="NCBIfam" id="NF009709">
    <property type="entry name" value="PRK13238.1"/>
    <property type="match status" value="1"/>
</dbReference>
<dbReference type="EC" id="4.1.99.1" evidence="5"/>
<comment type="similarity">
    <text evidence="2">Belongs to the beta-eliminating lyase family.</text>
</comment>
<accession>A0ABY6HY85</accession>
<dbReference type="SUPFAM" id="SSF53383">
    <property type="entry name" value="PLP-dependent transferases"/>
    <property type="match status" value="1"/>
</dbReference>
<feature type="domain" description="Aromatic amino acid beta-eliminating lyase/threonine aldolase" evidence="4">
    <location>
        <begin position="52"/>
        <end position="500"/>
    </location>
</feature>